<sequence>MPRVYPNLLEQGTLTVWRGKKKWADSVVFDCRSVDASVLEHLRSIQTFGFMVFATDLFAAPSTDNFITLTKSIFEIMPGITTSKITVDVVTPRRRYNEVPGCDAIVLQFLEDLLRVGKRQSRSLRARMELLSPGHGMKKLHELCGSVHEVERTFGCNFQTMTRNAGVSLYSEESYVFDDT</sequence>
<name>A0A139A4P4_GONPJ</name>
<evidence type="ECO:0000313" key="2">
    <source>
        <dbReference type="Proteomes" id="UP000070544"/>
    </source>
</evidence>
<dbReference type="Proteomes" id="UP000070544">
    <property type="component" value="Unassembled WGS sequence"/>
</dbReference>
<dbReference type="EMBL" id="KQ965796">
    <property type="protein sequence ID" value="KXS11782.1"/>
    <property type="molecule type" value="Genomic_DNA"/>
</dbReference>
<dbReference type="AlphaFoldDB" id="A0A139A4P4"/>
<proteinExistence type="predicted"/>
<gene>
    <name evidence="1" type="ORF">M427DRAFT_46808</name>
</gene>
<evidence type="ECO:0000313" key="1">
    <source>
        <dbReference type="EMBL" id="KXS11782.1"/>
    </source>
</evidence>
<protein>
    <submittedName>
        <fullName evidence="1">Uncharacterized protein</fullName>
    </submittedName>
</protein>
<accession>A0A139A4P4</accession>
<organism evidence="1 2">
    <name type="scientific">Gonapodya prolifera (strain JEL478)</name>
    <name type="common">Monoblepharis prolifera</name>
    <dbReference type="NCBI Taxonomy" id="1344416"/>
    <lineage>
        <taxon>Eukaryota</taxon>
        <taxon>Fungi</taxon>
        <taxon>Fungi incertae sedis</taxon>
        <taxon>Chytridiomycota</taxon>
        <taxon>Chytridiomycota incertae sedis</taxon>
        <taxon>Monoblepharidomycetes</taxon>
        <taxon>Monoblepharidales</taxon>
        <taxon>Gonapodyaceae</taxon>
        <taxon>Gonapodya</taxon>
    </lineage>
</organism>
<keyword evidence="2" id="KW-1185">Reference proteome</keyword>
<reference evidence="1 2" key="1">
    <citation type="journal article" date="2015" name="Genome Biol. Evol.">
        <title>Phylogenomic analyses indicate that early fungi evolved digesting cell walls of algal ancestors of land plants.</title>
        <authorList>
            <person name="Chang Y."/>
            <person name="Wang S."/>
            <person name="Sekimoto S."/>
            <person name="Aerts A.L."/>
            <person name="Choi C."/>
            <person name="Clum A."/>
            <person name="LaButti K.M."/>
            <person name="Lindquist E.A."/>
            <person name="Yee Ngan C."/>
            <person name="Ohm R.A."/>
            <person name="Salamov A.A."/>
            <person name="Grigoriev I.V."/>
            <person name="Spatafora J.W."/>
            <person name="Berbee M.L."/>
        </authorList>
    </citation>
    <scope>NUCLEOTIDE SEQUENCE [LARGE SCALE GENOMIC DNA]</scope>
    <source>
        <strain evidence="1 2">JEL478</strain>
    </source>
</reference>